<sequence length="38" mass="4255">MPETRVFTGGGKRVAEQKLEGFGGVRSGNFLIYCRHKK</sequence>
<reference evidence="1 2" key="1">
    <citation type="submission" date="2019-08" db="EMBL/GenBank/DDBJ databases">
        <authorList>
            <person name="Peeters C."/>
        </authorList>
    </citation>
    <scope>NUCLEOTIDE SEQUENCE [LARGE SCALE GENOMIC DNA]</scope>
    <source>
        <strain evidence="1 2">LMG 31110</strain>
    </source>
</reference>
<dbReference type="Proteomes" id="UP000337189">
    <property type="component" value="Unassembled WGS sequence"/>
</dbReference>
<organism evidence="1 2">
    <name type="scientific">Pandoraea communis</name>
    <dbReference type="NCBI Taxonomy" id="2508297"/>
    <lineage>
        <taxon>Bacteria</taxon>
        <taxon>Pseudomonadati</taxon>
        <taxon>Pseudomonadota</taxon>
        <taxon>Betaproteobacteria</taxon>
        <taxon>Burkholderiales</taxon>
        <taxon>Burkholderiaceae</taxon>
        <taxon>Pandoraea</taxon>
    </lineage>
</organism>
<evidence type="ECO:0000313" key="1">
    <source>
        <dbReference type="EMBL" id="VVD94021.1"/>
    </source>
</evidence>
<accession>A0A5E4U2S7</accession>
<name>A0A5E4U2S7_9BURK</name>
<dbReference type="EMBL" id="CABPSJ010000002">
    <property type="protein sequence ID" value="VVD94021.1"/>
    <property type="molecule type" value="Genomic_DNA"/>
</dbReference>
<dbReference type="AlphaFoldDB" id="A0A5E4U2S7"/>
<gene>
    <name evidence="1" type="ORF">PCO31110_01784</name>
</gene>
<evidence type="ECO:0000313" key="2">
    <source>
        <dbReference type="Proteomes" id="UP000337189"/>
    </source>
</evidence>
<protein>
    <submittedName>
        <fullName evidence="1">Uncharacterized protein</fullName>
    </submittedName>
</protein>
<proteinExistence type="predicted"/>